<accession>A0AAD9VKN8</accession>
<reference evidence="3" key="1">
    <citation type="submission" date="2021-08" db="EMBL/GenBank/DDBJ databases">
        <authorList>
            <person name="Misof B."/>
            <person name="Oliver O."/>
            <person name="Podsiadlowski L."/>
            <person name="Donath A."/>
            <person name="Peters R."/>
            <person name="Mayer C."/>
            <person name="Rust J."/>
            <person name="Gunkel S."/>
            <person name="Lesny P."/>
            <person name="Martin S."/>
            <person name="Oeyen J.P."/>
            <person name="Petersen M."/>
            <person name="Panagiotis P."/>
            <person name="Wilbrandt J."/>
            <person name="Tanja T."/>
        </authorList>
    </citation>
    <scope>NUCLEOTIDE SEQUENCE</scope>
    <source>
        <strain evidence="3">GBR_01_08_01A</strain>
        <tissue evidence="3">Thorax + abdomen</tissue>
    </source>
</reference>
<dbReference type="Proteomes" id="UP001258017">
    <property type="component" value="Unassembled WGS sequence"/>
</dbReference>
<sequence>MFTKGADDFTVVELKEILRQCGLNTSGAKAELIARLYDHDPSGRWLSVGDAEEGAVGGTNVDKSASDGVQSLRELELLRREKARMERELEIIRCELEATRNSPRTMASEEERPTTTMQNV</sequence>
<protein>
    <recommendedName>
        <fullName evidence="2">SAP domain-containing protein</fullName>
    </recommendedName>
</protein>
<gene>
    <name evidence="3" type="ORF">KPH14_012596</name>
</gene>
<dbReference type="Pfam" id="PF02037">
    <property type="entry name" value="SAP"/>
    <property type="match status" value="1"/>
</dbReference>
<proteinExistence type="predicted"/>
<reference evidence="3" key="2">
    <citation type="journal article" date="2023" name="Commun. Biol.">
        <title>Intrasexual cuticular hydrocarbon dimorphism in a wasp sheds light on hydrocarbon biosynthesis genes in Hymenoptera.</title>
        <authorList>
            <person name="Moris V.C."/>
            <person name="Podsiadlowski L."/>
            <person name="Martin S."/>
            <person name="Oeyen J.P."/>
            <person name="Donath A."/>
            <person name="Petersen M."/>
            <person name="Wilbrandt J."/>
            <person name="Misof B."/>
            <person name="Liedtke D."/>
            <person name="Thamm M."/>
            <person name="Scheiner R."/>
            <person name="Schmitt T."/>
            <person name="Niehuis O."/>
        </authorList>
    </citation>
    <scope>NUCLEOTIDE SEQUENCE</scope>
    <source>
        <strain evidence="3">GBR_01_08_01A</strain>
    </source>
</reference>
<dbReference type="EMBL" id="JAIFRP010000547">
    <property type="protein sequence ID" value="KAK2578133.1"/>
    <property type="molecule type" value="Genomic_DNA"/>
</dbReference>
<dbReference type="InterPro" id="IPR003034">
    <property type="entry name" value="SAP_dom"/>
</dbReference>
<dbReference type="SMART" id="SM00513">
    <property type="entry name" value="SAP"/>
    <property type="match status" value="1"/>
</dbReference>
<dbReference type="InterPro" id="IPR036361">
    <property type="entry name" value="SAP_dom_sf"/>
</dbReference>
<keyword evidence="4" id="KW-1185">Reference proteome</keyword>
<evidence type="ECO:0000313" key="4">
    <source>
        <dbReference type="Proteomes" id="UP001258017"/>
    </source>
</evidence>
<dbReference type="PROSITE" id="PS50800">
    <property type="entry name" value="SAP"/>
    <property type="match status" value="1"/>
</dbReference>
<evidence type="ECO:0000256" key="1">
    <source>
        <dbReference type="SAM" id="MobiDB-lite"/>
    </source>
</evidence>
<dbReference type="SUPFAM" id="SSF68906">
    <property type="entry name" value="SAP domain"/>
    <property type="match status" value="1"/>
</dbReference>
<evidence type="ECO:0000313" key="3">
    <source>
        <dbReference type="EMBL" id="KAK2578133.1"/>
    </source>
</evidence>
<dbReference type="AlphaFoldDB" id="A0AAD9VKN8"/>
<comment type="caution">
    <text evidence="3">The sequence shown here is derived from an EMBL/GenBank/DDBJ whole genome shotgun (WGS) entry which is preliminary data.</text>
</comment>
<evidence type="ECO:0000259" key="2">
    <source>
        <dbReference type="PROSITE" id="PS50800"/>
    </source>
</evidence>
<name>A0AAD9VKN8_9HYME</name>
<feature type="domain" description="SAP" evidence="2">
    <location>
        <begin position="6"/>
        <end position="40"/>
    </location>
</feature>
<dbReference type="Gene3D" id="1.10.720.30">
    <property type="entry name" value="SAP domain"/>
    <property type="match status" value="1"/>
</dbReference>
<feature type="region of interest" description="Disordered" evidence="1">
    <location>
        <begin position="100"/>
        <end position="120"/>
    </location>
</feature>
<organism evidence="3 4">
    <name type="scientific">Odynerus spinipes</name>
    <dbReference type="NCBI Taxonomy" id="1348599"/>
    <lineage>
        <taxon>Eukaryota</taxon>
        <taxon>Metazoa</taxon>
        <taxon>Ecdysozoa</taxon>
        <taxon>Arthropoda</taxon>
        <taxon>Hexapoda</taxon>
        <taxon>Insecta</taxon>
        <taxon>Pterygota</taxon>
        <taxon>Neoptera</taxon>
        <taxon>Endopterygota</taxon>
        <taxon>Hymenoptera</taxon>
        <taxon>Apocrita</taxon>
        <taxon>Aculeata</taxon>
        <taxon>Vespoidea</taxon>
        <taxon>Vespidae</taxon>
        <taxon>Eumeninae</taxon>
        <taxon>Odynerus</taxon>
    </lineage>
</organism>